<dbReference type="PANTHER" id="PTHR30346:SF29">
    <property type="entry name" value="LYSR SUBSTRATE-BINDING"/>
    <property type="match status" value="1"/>
</dbReference>
<dbReference type="PROSITE" id="PS50931">
    <property type="entry name" value="HTH_LYSR"/>
    <property type="match status" value="1"/>
</dbReference>
<dbReference type="InterPro" id="IPR000847">
    <property type="entry name" value="LysR_HTH_N"/>
</dbReference>
<evidence type="ECO:0000259" key="5">
    <source>
        <dbReference type="PROSITE" id="PS50931"/>
    </source>
</evidence>
<evidence type="ECO:0000256" key="4">
    <source>
        <dbReference type="ARBA" id="ARBA00023163"/>
    </source>
</evidence>
<accession>A0ABP6ZKN5</accession>
<evidence type="ECO:0000256" key="3">
    <source>
        <dbReference type="ARBA" id="ARBA00023125"/>
    </source>
</evidence>
<dbReference type="Gene3D" id="3.40.190.10">
    <property type="entry name" value="Periplasmic binding protein-like II"/>
    <property type="match status" value="2"/>
</dbReference>
<evidence type="ECO:0000256" key="2">
    <source>
        <dbReference type="ARBA" id="ARBA00023015"/>
    </source>
</evidence>
<dbReference type="EMBL" id="BAAAZO010000004">
    <property type="protein sequence ID" value="GAA3612434.1"/>
    <property type="molecule type" value="Genomic_DNA"/>
</dbReference>
<reference evidence="7" key="1">
    <citation type="journal article" date="2019" name="Int. J. Syst. Evol. Microbiol.">
        <title>The Global Catalogue of Microorganisms (GCM) 10K type strain sequencing project: providing services to taxonomists for standard genome sequencing and annotation.</title>
        <authorList>
            <consortium name="The Broad Institute Genomics Platform"/>
            <consortium name="The Broad Institute Genome Sequencing Center for Infectious Disease"/>
            <person name="Wu L."/>
            <person name="Ma J."/>
        </authorList>
    </citation>
    <scope>NUCLEOTIDE SEQUENCE [LARGE SCALE GENOMIC DNA]</scope>
    <source>
        <strain evidence="7">JCM 16902</strain>
    </source>
</reference>
<gene>
    <name evidence="6" type="ORF">GCM10022223_30660</name>
</gene>
<dbReference type="Pfam" id="PF03466">
    <property type="entry name" value="LysR_substrate"/>
    <property type="match status" value="1"/>
</dbReference>
<dbReference type="Pfam" id="PF00126">
    <property type="entry name" value="HTH_1"/>
    <property type="match status" value="1"/>
</dbReference>
<protein>
    <submittedName>
        <fullName evidence="6">LysR family transcriptional regulator</fullName>
    </submittedName>
</protein>
<proteinExistence type="inferred from homology"/>
<dbReference type="PANTHER" id="PTHR30346">
    <property type="entry name" value="TRANSCRIPTIONAL DUAL REGULATOR HCAR-RELATED"/>
    <property type="match status" value="1"/>
</dbReference>
<evidence type="ECO:0000313" key="7">
    <source>
        <dbReference type="Proteomes" id="UP001501074"/>
    </source>
</evidence>
<dbReference type="Gene3D" id="1.10.10.10">
    <property type="entry name" value="Winged helix-like DNA-binding domain superfamily/Winged helix DNA-binding domain"/>
    <property type="match status" value="1"/>
</dbReference>
<organism evidence="6 7">
    <name type="scientific">Kineosporia mesophila</name>
    <dbReference type="NCBI Taxonomy" id="566012"/>
    <lineage>
        <taxon>Bacteria</taxon>
        <taxon>Bacillati</taxon>
        <taxon>Actinomycetota</taxon>
        <taxon>Actinomycetes</taxon>
        <taxon>Kineosporiales</taxon>
        <taxon>Kineosporiaceae</taxon>
        <taxon>Kineosporia</taxon>
    </lineage>
</organism>
<dbReference type="InterPro" id="IPR036390">
    <property type="entry name" value="WH_DNA-bd_sf"/>
</dbReference>
<comment type="similarity">
    <text evidence="1">Belongs to the LysR transcriptional regulatory family.</text>
</comment>
<evidence type="ECO:0000256" key="1">
    <source>
        <dbReference type="ARBA" id="ARBA00009437"/>
    </source>
</evidence>
<dbReference type="CDD" id="cd08423">
    <property type="entry name" value="PBP2_LTTR_like_6"/>
    <property type="match status" value="1"/>
</dbReference>
<dbReference type="SUPFAM" id="SSF53850">
    <property type="entry name" value="Periplasmic binding protein-like II"/>
    <property type="match status" value="1"/>
</dbReference>
<keyword evidence="2" id="KW-0805">Transcription regulation</keyword>
<keyword evidence="3" id="KW-0238">DNA-binding</keyword>
<dbReference type="InterPro" id="IPR005119">
    <property type="entry name" value="LysR_subst-bd"/>
</dbReference>
<name>A0ABP6ZKN5_9ACTN</name>
<sequence length="317" mass="33401">MSIDSPGFTIDLRKLRLLREVEQRGTVAAAASALHLTPSAVSQQLAGLARELDVPLLEKQGRGVRLTGHARVLLGHAHAIEAQLERARADLAAFDDGLVGEVRVATLPTAVAAVLGPAMAQLRAERPALRVRARDADPVGAIRALDAGEVDVAITVDHPGGPRRDDPRYARIDLITDILDVVLHEDHPLARGRTVDLGLLAGEEWISGNPHDACAAIADNACAAAGFIPDVRHWTVEYDALAALVSAGAGVGLLPRLAQPLRFGNVRTVPVAGPPPARLVYAITRAGRPADATTSIVLQKLREVAAARHDATSPLVP</sequence>
<dbReference type="RefSeq" id="WP_231482076.1">
    <property type="nucleotide sequence ID" value="NZ_BAAAZO010000004.1"/>
</dbReference>
<comment type="caution">
    <text evidence="6">The sequence shown here is derived from an EMBL/GenBank/DDBJ whole genome shotgun (WGS) entry which is preliminary data.</text>
</comment>
<dbReference type="Proteomes" id="UP001501074">
    <property type="component" value="Unassembled WGS sequence"/>
</dbReference>
<evidence type="ECO:0000313" key="6">
    <source>
        <dbReference type="EMBL" id="GAA3612434.1"/>
    </source>
</evidence>
<keyword evidence="7" id="KW-1185">Reference proteome</keyword>
<dbReference type="SUPFAM" id="SSF46785">
    <property type="entry name" value="Winged helix' DNA-binding domain"/>
    <property type="match status" value="1"/>
</dbReference>
<feature type="domain" description="HTH lysR-type" evidence="5">
    <location>
        <begin position="10"/>
        <end position="67"/>
    </location>
</feature>
<keyword evidence="4" id="KW-0804">Transcription</keyword>
<dbReference type="InterPro" id="IPR036388">
    <property type="entry name" value="WH-like_DNA-bd_sf"/>
</dbReference>